<keyword evidence="2" id="KW-1185">Reference proteome</keyword>
<dbReference type="Proteomes" id="UP000191285">
    <property type="component" value="Unassembled WGS sequence"/>
</dbReference>
<dbReference type="OrthoDB" id="2125396at2759"/>
<evidence type="ECO:0008006" key="3">
    <source>
        <dbReference type="Google" id="ProtNLM"/>
    </source>
</evidence>
<proteinExistence type="predicted"/>
<sequence>MKVQPASPSMSNENTPQLPVEVLLGIAEFLYWSDREQKDSYLLRQSDMYNFCLVGRAWYSAGIELLYRSPQLARGNKFSQFLATVTPQSSARKQKVDLGSLVRELLLHGLVHHSSPSQTSRLLKATSSNLLKFKAPRVSFAINSLAALSKCQNLRFLDLSLVMGSSMSFPKLKKAVSGITSLEYLSLPTSMELTHTDETVQWPPSLTEMEIGGRIDEELMLSFCWPPHLETLTIDHCILTGGFDAMGPFLSNEQLHQGLRRLIIGQNNEIIWDIEGQDLGVYSLLMMEKLYYLVIPAHIAAYIFGAVGAYPPPLFPHSSGVRAMKITSARHGQDLDLIDERFPYELLDGLQWHFANIWSLVVSSSVGGLLKTCRHEIDDEIWLHLPDDDLDEDSMLNGLDLSDFELNHVLGLSIDGRNN</sequence>
<reference evidence="2" key="1">
    <citation type="journal article" date="2017" name="Nat. Microbiol.">
        <title>Global analysis of biosynthetic gene clusters reveals vast potential of secondary metabolite production in Penicillium species.</title>
        <authorList>
            <person name="Nielsen J.C."/>
            <person name="Grijseels S."/>
            <person name="Prigent S."/>
            <person name="Ji B."/>
            <person name="Dainat J."/>
            <person name="Nielsen K.F."/>
            <person name="Frisvad J.C."/>
            <person name="Workman M."/>
            <person name="Nielsen J."/>
        </authorList>
    </citation>
    <scope>NUCLEOTIDE SEQUENCE [LARGE SCALE GENOMIC DNA]</scope>
    <source>
        <strain evidence="2">IBT 24891</strain>
    </source>
</reference>
<accession>A0A1V6TRI9</accession>
<evidence type="ECO:0000313" key="1">
    <source>
        <dbReference type="EMBL" id="OQE28776.1"/>
    </source>
</evidence>
<dbReference type="Gene3D" id="3.80.10.10">
    <property type="entry name" value="Ribonuclease Inhibitor"/>
    <property type="match status" value="1"/>
</dbReference>
<dbReference type="InterPro" id="IPR032675">
    <property type="entry name" value="LRR_dom_sf"/>
</dbReference>
<dbReference type="SUPFAM" id="SSF52047">
    <property type="entry name" value="RNI-like"/>
    <property type="match status" value="1"/>
</dbReference>
<organism evidence="1 2">
    <name type="scientific">Penicillium steckii</name>
    <dbReference type="NCBI Taxonomy" id="303698"/>
    <lineage>
        <taxon>Eukaryota</taxon>
        <taxon>Fungi</taxon>
        <taxon>Dikarya</taxon>
        <taxon>Ascomycota</taxon>
        <taxon>Pezizomycotina</taxon>
        <taxon>Eurotiomycetes</taxon>
        <taxon>Eurotiomycetidae</taxon>
        <taxon>Eurotiales</taxon>
        <taxon>Aspergillaceae</taxon>
        <taxon>Penicillium</taxon>
    </lineage>
</organism>
<dbReference type="EMBL" id="MLKD01000003">
    <property type="protein sequence ID" value="OQE28776.1"/>
    <property type="molecule type" value="Genomic_DNA"/>
</dbReference>
<dbReference type="STRING" id="303698.A0A1V6TRI9"/>
<name>A0A1V6TRI9_9EURO</name>
<comment type="caution">
    <text evidence="1">The sequence shown here is derived from an EMBL/GenBank/DDBJ whole genome shotgun (WGS) entry which is preliminary data.</text>
</comment>
<evidence type="ECO:0000313" key="2">
    <source>
        <dbReference type="Proteomes" id="UP000191285"/>
    </source>
</evidence>
<dbReference type="AlphaFoldDB" id="A0A1V6TRI9"/>
<gene>
    <name evidence="1" type="ORF">PENSTE_c003G08503</name>
</gene>
<protein>
    <recommendedName>
        <fullName evidence="3">F-box domain-containing protein</fullName>
    </recommendedName>
</protein>